<dbReference type="Proteomes" id="UP000076218">
    <property type="component" value="Unassembled WGS sequence"/>
</dbReference>
<feature type="transmembrane region" description="Helical" evidence="2">
    <location>
        <begin position="65"/>
        <end position="85"/>
    </location>
</feature>
<dbReference type="Pfam" id="PF03703">
    <property type="entry name" value="bPH_2"/>
    <property type="match status" value="1"/>
</dbReference>
<evidence type="ECO:0000256" key="2">
    <source>
        <dbReference type="SAM" id="Phobius"/>
    </source>
</evidence>
<keyword evidence="2" id="KW-0812">Transmembrane</keyword>
<comment type="caution">
    <text evidence="4">The sequence shown here is derived from an EMBL/GenBank/DDBJ whole genome shotgun (WGS) entry which is preliminary data.</text>
</comment>
<evidence type="ECO:0000259" key="3">
    <source>
        <dbReference type="Pfam" id="PF03703"/>
    </source>
</evidence>
<dbReference type="InterPro" id="IPR005182">
    <property type="entry name" value="YdbS-like_PH"/>
</dbReference>
<dbReference type="AlphaFoldDB" id="A0A154UZP3"/>
<dbReference type="STRING" id="31965.AWH51_12690"/>
<feature type="domain" description="YdbS-like PH" evidence="3">
    <location>
        <begin position="118"/>
        <end position="175"/>
    </location>
</feature>
<name>A0A154UZP3_9MICO</name>
<organism evidence="4 5">
    <name type="scientific">Clavibacter tessellarius</name>
    <dbReference type="NCBI Taxonomy" id="31965"/>
    <lineage>
        <taxon>Bacteria</taxon>
        <taxon>Bacillati</taxon>
        <taxon>Actinomycetota</taxon>
        <taxon>Actinomycetes</taxon>
        <taxon>Micrococcales</taxon>
        <taxon>Microbacteriaceae</taxon>
        <taxon>Clavibacter</taxon>
    </lineage>
</organism>
<evidence type="ECO:0000313" key="5">
    <source>
        <dbReference type="Proteomes" id="UP000076218"/>
    </source>
</evidence>
<proteinExistence type="predicted"/>
<dbReference type="EMBL" id="LQXA01000040">
    <property type="protein sequence ID" value="KZC94565.1"/>
    <property type="molecule type" value="Genomic_DNA"/>
</dbReference>
<keyword evidence="2" id="KW-1133">Transmembrane helix</keyword>
<feature type="transmembrane region" description="Helical" evidence="2">
    <location>
        <begin position="91"/>
        <end position="111"/>
    </location>
</feature>
<accession>A0A154UZP3</accession>
<dbReference type="RefSeq" id="WP_063072082.1">
    <property type="nucleotide sequence ID" value="NZ_LQXA01000040.1"/>
</dbReference>
<feature type="region of interest" description="Disordered" evidence="1">
    <location>
        <begin position="1"/>
        <end position="48"/>
    </location>
</feature>
<evidence type="ECO:0000256" key="1">
    <source>
        <dbReference type="SAM" id="MobiDB-lite"/>
    </source>
</evidence>
<keyword evidence="2" id="KW-0472">Membrane</keyword>
<protein>
    <recommendedName>
        <fullName evidence="3">YdbS-like PH domain-containing protein</fullName>
    </recommendedName>
</protein>
<gene>
    <name evidence="4" type="ORF">AWH51_12690</name>
</gene>
<evidence type="ECO:0000313" key="4">
    <source>
        <dbReference type="EMBL" id="KZC94565.1"/>
    </source>
</evidence>
<sequence length="202" mass="21339">MAIESDQEVTLGMDDTLHLPGDGEPTADGGRDPRPLHPSSVLPASGSPGVARLPRSAALYWSTHSVLGAVGVLAVVLPLVLWLGGRGALETAAWIAVPVVAVLTLVDVLVLNPLRLANWSYTVTADAVYIARGRFVRTSLVMPTAQVLNVEIAEGPLLRAFGMVRVRFVCIGDGPVIGPVLPGEAEALRRRVMGTWEPRDAA</sequence>
<reference evidence="4 5" key="1">
    <citation type="submission" date="2016-01" db="EMBL/GenBank/DDBJ databases">
        <title>Draft genome sequence of Clavibacter michiganensis subsp. tessellarius DOAB 609.</title>
        <authorList>
            <person name="Tambong J.T."/>
        </authorList>
    </citation>
    <scope>NUCLEOTIDE SEQUENCE [LARGE SCALE GENOMIC DNA]</scope>
    <source>
        <strain evidence="4 5">DOAB 609</strain>
    </source>
</reference>
<dbReference type="OrthoDB" id="5079368at2"/>